<proteinExistence type="predicted"/>
<dbReference type="CDD" id="cd12952">
    <property type="entry name" value="MMP_ACEL2062"/>
    <property type="match status" value="1"/>
</dbReference>
<dbReference type="Gene3D" id="3.30.2010.20">
    <property type="match status" value="1"/>
</dbReference>
<evidence type="ECO:0000313" key="1">
    <source>
        <dbReference type="EMBL" id="MCV7424554.1"/>
    </source>
</evidence>
<evidence type="ECO:0000313" key="2">
    <source>
        <dbReference type="Proteomes" id="UP001141629"/>
    </source>
</evidence>
<sequence>MGNVEIVVEDEPPAGQRLLGLYQGVPLTKRTTAYSAVLPDKISIFRGPLTRLFGADPSRLHREIKHVVLHEIAHHFGISDERLVELDRY</sequence>
<protein>
    <submittedName>
        <fullName evidence="1">Metallopeptidase family protein</fullName>
    </submittedName>
</protein>
<dbReference type="InterPro" id="IPR038555">
    <property type="entry name" value="Zincin_1_sf"/>
</dbReference>
<accession>A0A9X2Z9V4</accession>
<name>A0A9X2Z9V4_9MYCO</name>
<dbReference type="Pfam" id="PF06262">
    <property type="entry name" value="Zincin_1"/>
    <property type="match status" value="1"/>
</dbReference>
<organism evidence="1 2">
    <name type="scientific">Mycobacterium yunnanensis</name>
    <dbReference type="NCBI Taxonomy" id="368477"/>
    <lineage>
        <taxon>Bacteria</taxon>
        <taxon>Bacillati</taxon>
        <taxon>Actinomycetota</taxon>
        <taxon>Actinomycetes</taxon>
        <taxon>Mycobacteriales</taxon>
        <taxon>Mycobacteriaceae</taxon>
        <taxon>Mycobacterium</taxon>
    </lineage>
</organism>
<comment type="caution">
    <text evidence="1">The sequence shown here is derived from an EMBL/GenBank/DDBJ whole genome shotgun (WGS) entry which is preliminary data.</text>
</comment>
<reference evidence="1" key="1">
    <citation type="submission" date="2020-07" db="EMBL/GenBank/DDBJ databases">
        <authorList>
            <person name="Pettersson B.M.F."/>
            <person name="Behra P.R.K."/>
            <person name="Ramesh M."/>
            <person name="Das S."/>
            <person name="Dasgupta S."/>
            <person name="Kirsebom L.A."/>
        </authorList>
    </citation>
    <scope>NUCLEOTIDE SEQUENCE</scope>
    <source>
        <strain evidence="1">DSM 44838</strain>
    </source>
</reference>
<reference evidence="1" key="2">
    <citation type="journal article" date="2022" name="BMC Genomics">
        <title>Comparative genome analysis of mycobacteria focusing on tRNA and non-coding RNA.</title>
        <authorList>
            <person name="Behra P.R.K."/>
            <person name="Pettersson B.M.F."/>
            <person name="Ramesh M."/>
            <person name="Das S."/>
            <person name="Dasgupta S."/>
            <person name="Kirsebom L.A."/>
        </authorList>
    </citation>
    <scope>NUCLEOTIDE SEQUENCE</scope>
    <source>
        <strain evidence="1">DSM 44838</strain>
    </source>
</reference>
<dbReference type="InterPro" id="IPR010428">
    <property type="entry name" value="Zincin_1"/>
</dbReference>
<dbReference type="AlphaFoldDB" id="A0A9X2Z9V4"/>
<dbReference type="EMBL" id="JACKVK010000020">
    <property type="protein sequence ID" value="MCV7424554.1"/>
    <property type="molecule type" value="Genomic_DNA"/>
</dbReference>
<dbReference type="Proteomes" id="UP001141629">
    <property type="component" value="Unassembled WGS sequence"/>
</dbReference>
<gene>
    <name evidence="1" type="ORF">H7K45_28835</name>
</gene>
<dbReference type="SUPFAM" id="SSF55486">
    <property type="entry name" value="Metalloproteases ('zincins'), catalytic domain"/>
    <property type="match status" value="1"/>
</dbReference>
<keyword evidence="2" id="KW-1185">Reference proteome</keyword>